<comment type="caution">
    <text evidence="9">The sequence shown here is derived from an EMBL/GenBank/DDBJ whole genome shotgun (WGS) entry which is preliminary data.</text>
</comment>
<protein>
    <recommendedName>
        <fullName evidence="3">Conserved oligomeric Golgi complex subunit 7</fullName>
    </recommendedName>
    <alternativeName>
        <fullName evidence="8">Component of oligomeric Golgi complex 7</fullName>
    </alternativeName>
</protein>
<comment type="similarity">
    <text evidence="2">Belongs to the COG7 family.</text>
</comment>
<keyword evidence="10" id="KW-1185">Reference proteome</keyword>
<dbReference type="InterPro" id="IPR019335">
    <property type="entry name" value="COG7"/>
</dbReference>
<dbReference type="PANTHER" id="PTHR21443:SF0">
    <property type="entry name" value="CONSERVED OLIGOMERIC GOLGI COMPLEX SUBUNIT 7"/>
    <property type="match status" value="1"/>
</dbReference>
<proteinExistence type="inferred from homology"/>
<organism evidence="9 10">
    <name type="scientific">Coemansia erecta</name>
    <dbReference type="NCBI Taxonomy" id="147472"/>
    <lineage>
        <taxon>Eukaryota</taxon>
        <taxon>Fungi</taxon>
        <taxon>Fungi incertae sedis</taxon>
        <taxon>Zoopagomycota</taxon>
        <taxon>Kickxellomycotina</taxon>
        <taxon>Kickxellomycetes</taxon>
        <taxon>Kickxellales</taxon>
        <taxon>Kickxellaceae</taxon>
        <taxon>Coemansia</taxon>
    </lineage>
</organism>
<name>A0A9W7Y0V7_9FUNG</name>
<sequence>MEIRLDDFSASDFDVKNWLNQQFATLDVDAVFDEKAAESSQRLARQQEQDNQLQKLTTQLHLLATNAQQNSDRIKARFRHQTSQIVRDLSALGKLVHETQSTVARFSETVNARSLSAPAVEEIVDIDRVRHQLERSVLAMEHLRNYTNLPQKISALIEAGELAQAWRLVDSASSSADTASVGLIPEDVQRFGSQIEAAAISRLDEAITSHNADMALETCRLLAAHGLGKMIESTYIRLRSEIGVRQLQPVIAECRDNLSDNVDTVLSLISELVTQERAFIEAAEIPHDAGALLEALSANFIELLQPVIQRKIDQIKSGSSFSSSSEFGSQVGASDTRPVTRVTELYHNLVSFYRGLNEVVNLGTLSVGDTSSQDTASTLLAKPIPRSLNLLFVPFVSYMGSLGSTEADYIRSGSLLRLKRLMPDYKHIEAYGRDASAVLLEIFVDVEQALDRISALVPVSKMRGAVTEIASVVVDISAYFTGLIRDIAKRTGIPLSALDDLAGLSNITPGISGSTGSDPIYQPLTSGEKLDAVSSVVGISLLSRIFDQYASALSLSIGKQWAGLLDELRQQRARLSPDANGSVSEQENDSITGSLADSTKLLISAFMESCATVAEMETVVVSPLLVPDVPVAPPGVKSVGDAGSRLSSITASAIYFLMTSAFRPSLARIPSLSVWHAKIESKSSMNISVPVFSSSPSEEAVDIGEKMHILLPELEQIEVMDAQYTHSVDLEGVIPSLYHYITTCLEGGSAGNGSGVLDSSASSSSIQAMLSLTLNTVSKSFARQIAAIDRIFSIEIDDVKADKATCESESWFSWS</sequence>
<reference evidence="9" key="1">
    <citation type="submission" date="2022-07" db="EMBL/GenBank/DDBJ databases">
        <title>Phylogenomic reconstructions and comparative analyses of Kickxellomycotina fungi.</title>
        <authorList>
            <person name="Reynolds N.K."/>
            <person name="Stajich J.E."/>
            <person name="Barry K."/>
            <person name="Grigoriev I.V."/>
            <person name="Crous P."/>
            <person name="Smith M.E."/>
        </authorList>
    </citation>
    <scope>NUCLEOTIDE SEQUENCE</scope>
    <source>
        <strain evidence="9">NBRC 32514</strain>
    </source>
</reference>
<dbReference type="GO" id="GO:0007030">
    <property type="term" value="P:Golgi organization"/>
    <property type="evidence" value="ECO:0007669"/>
    <property type="project" value="TreeGrafter"/>
</dbReference>
<accession>A0A9W7Y0V7</accession>
<dbReference type="GO" id="GO:0006886">
    <property type="term" value="P:intracellular protein transport"/>
    <property type="evidence" value="ECO:0007669"/>
    <property type="project" value="InterPro"/>
</dbReference>
<keyword evidence="6" id="KW-0333">Golgi apparatus</keyword>
<dbReference type="GO" id="GO:0000139">
    <property type="term" value="C:Golgi membrane"/>
    <property type="evidence" value="ECO:0007669"/>
    <property type="project" value="UniProtKB-SubCell"/>
</dbReference>
<comment type="subcellular location">
    <subcellularLocation>
        <location evidence="1">Golgi apparatus membrane</location>
        <topology evidence="1">Peripheral membrane protein</topology>
    </subcellularLocation>
</comment>
<evidence type="ECO:0000256" key="4">
    <source>
        <dbReference type="ARBA" id="ARBA00022448"/>
    </source>
</evidence>
<evidence type="ECO:0000256" key="6">
    <source>
        <dbReference type="ARBA" id="ARBA00023034"/>
    </source>
</evidence>
<evidence type="ECO:0000256" key="2">
    <source>
        <dbReference type="ARBA" id="ARBA00005831"/>
    </source>
</evidence>
<dbReference type="AlphaFoldDB" id="A0A9W7Y0V7"/>
<dbReference type="EMBL" id="JANBOJ010000139">
    <property type="protein sequence ID" value="KAJ1721954.1"/>
    <property type="molecule type" value="Genomic_DNA"/>
</dbReference>
<evidence type="ECO:0000256" key="1">
    <source>
        <dbReference type="ARBA" id="ARBA00004395"/>
    </source>
</evidence>
<evidence type="ECO:0000313" key="10">
    <source>
        <dbReference type="Proteomes" id="UP001149813"/>
    </source>
</evidence>
<evidence type="ECO:0000256" key="5">
    <source>
        <dbReference type="ARBA" id="ARBA00022927"/>
    </source>
</evidence>
<dbReference type="GO" id="GO:0017119">
    <property type="term" value="C:Golgi transport complex"/>
    <property type="evidence" value="ECO:0007669"/>
    <property type="project" value="InterPro"/>
</dbReference>
<keyword evidence="5" id="KW-0653">Protein transport</keyword>
<evidence type="ECO:0000256" key="7">
    <source>
        <dbReference type="ARBA" id="ARBA00023136"/>
    </source>
</evidence>
<dbReference type="PANTHER" id="PTHR21443">
    <property type="entry name" value="CONSERVED OLIGOMERIC GOLGI COMPLEX COMPONENT 7"/>
    <property type="match status" value="1"/>
</dbReference>
<evidence type="ECO:0000256" key="8">
    <source>
        <dbReference type="ARBA" id="ARBA00031345"/>
    </source>
</evidence>
<dbReference type="OrthoDB" id="5572330at2759"/>
<dbReference type="Proteomes" id="UP001149813">
    <property type="component" value="Unassembled WGS sequence"/>
</dbReference>
<evidence type="ECO:0000313" key="9">
    <source>
        <dbReference type="EMBL" id="KAJ1721954.1"/>
    </source>
</evidence>
<gene>
    <name evidence="9" type="ORF">LPJ53_003587</name>
</gene>
<keyword evidence="4" id="KW-0813">Transport</keyword>
<keyword evidence="7" id="KW-0472">Membrane</keyword>
<evidence type="ECO:0000256" key="3">
    <source>
        <dbReference type="ARBA" id="ARBA00020984"/>
    </source>
</evidence>
<dbReference type="GO" id="GO:0006890">
    <property type="term" value="P:retrograde vesicle-mediated transport, Golgi to endoplasmic reticulum"/>
    <property type="evidence" value="ECO:0007669"/>
    <property type="project" value="TreeGrafter"/>
</dbReference>